<evidence type="ECO:0000313" key="2">
    <source>
        <dbReference type="Proteomes" id="UP000799776"/>
    </source>
</evidence>
<dbReference type="PANTHER" id="PTHR35392:SF1">
    <property type="entry name" value="ZN(II)2CYS6 TRANSCRIPTION FACTOR (EUROFUNG)"/>
    <property type="match status" value="1"/>
</dbReference>
<evidence type="ECO:0008006" key="3">
    <source>
        <dbReference type="Google" id="ProtNLM"/>
    </source>
</evidence>
<comment type="caution">
    <text evidence="1">The sequence shown here is derived from an EMBL/GenBank/DDBJ whole genome shotgun (WGS) entry which is preliminary data.</text>
</comment>
<accession>A0A9P4I167</accession>
<dbReference type="PANTHER" id="PTHR35392">
    <property type="entry name" value="ZN(II)2CYS6 TRANSCRIPTION FACTOR (EUROFUNG)-RELATED-RELATED"/>
    <property type="match status" value="1"/>
</dbReference>
<gene>
    <name evidence="1" type="ORF">K490DRAFT_61987</name>
</gene>
<organism evidence="1 2">
    <name type="scientific">Saccharata proteae CBS 121410</name>
    <dbReference type="NCBI Taxonomy" id="1314787"/>
    <lineage>
        <taxon>Eukaryota</taxon>
        <taxon>Fungi</taxon>
        <taxon>Dikarya</taxon>
        <taxon>Ascomycota</taxon>
        <taxon>Pezizomycotina</taxon>
        <taxon>Dothideomycetes</taxon>
        <taxon>Dothideomycetes incertae sedis</taxon>
        <taxon>Botryosphaeriales</taxon>
        <taxon>Saccharataceae</taxon>
        <taxon>Saccharata</taxon>
    </lineage>
</organism>
<name>A0A9P4I167_9PEZI</name>
<sequence>MDHQPWNNRSWQDLDGMFRLSPSDAFSDASQMLGSDRENSGTPPRSIITDFASAIPSTTLSFPVCPATTQHYQGHGLVFPPMDTNGQVANLCTSSTSPASASTPEMDRPMDQSFSTGPMTDVHFNNQALSDASSWALVSSQGNYELPGSRHSSIGDQSQASDDHRFSSNMDLAFIHGHSYLAYSQGSQMAFSMSPLEGQLQAVNAQLNDPTPSDYYVGNLTQLPELLEYFLPNFVTSMHSAEKLKSFMRDHTTGWSNVHVRIKLIPGRNLPPIDCEAYEFKPVTQEPSRQFQYFQDSQTGVPQRSERPSPPLGLVQIDKPDIKRHSKYLSTVIEQSFEDLAAMCYGAEACDFQLQLLRLIKAYRPDNKKLLNESLRLLVVTYIMGHTLVLDEESKLHALDALGRSQSEYDKYVSPRVVNRQLKYLFHILHKRTMYEVYSKLQQVLKKSAAWPGKWTSTFCAILVLAMCHEMSQRTFHIIWDYKTVTDGVSQKDAERHAAKACEAIDAKFDFVNMLFMKRSAKCPNPLRERDVEPGHWEAHLREPAARFTERLSQLVESHQDHLNERQYVPIDKRGNFTSRLVSRFLNRVCHINGQ</sequence>
<dbReference type="AlphaFoldDB" id="A0A9P4I167"/>
<dbReference type="OrthoDB" id="4226666at2759"/>
<reference evidence="1" key="1">
    <citation type="journal article" date="2020" name="Stud. Mycol.">
        <title>101 Dothideomycetes genomes: a test case for predicting lifestyles and emergence of pathogens.</title>
        <authorList>
            <person name="Haridas S."/>
            <person name="Albert R."/>
            <person name="Binder M."/>
            <person name="Bloem J."/>
            <person name="Labutti K."/>
            <person name="Salamov A."/>
            <person name="Andreopoulos B."/>
            <person name="Baker S."/>
            <person name="Barry K."/>
            <person name="Bills G."/>
            <person name="Bluhm B."/>
            <person name="Cannon C."/>
            <person name="Castanera R."/>
            <person name="Culley D."/>
            <person name="Daum C."/>
            <person name="Ezra D."/>
            <person name="Gonzalez J."/>
            <person name="Henrissat B."/>
            <person name="Kuo A."/>
            <person name="Liang C."/>
            <person name="Lipzen A."/>
            <person name="Lutzoni F."/>
            <person name="Magnuson J."/>
            <person name="Mondo S."/>
            <person name="Nolan M."/>
            <person name="Ohm R."/>
            <person name="Pangilinan J."/>
            <person name="Park H.-J."/>
            <person name="Ramirez L."/>
            <person name="Alfaro M."/>
            <person name="Sun H."/>
            <person name="Tritt A."/>
            <person name="Yoshinaga Y."/>
            <person name="Zwiers L.-H."/>
            <person name="Turgeon B."/>
            <person name="Goodwin S."/>
            <person name="Spatafora J."/>
            <person name="Crous P."/>
            <person name="Grigoriev I."/>
        </authorList>
    </citation>
    <scope>NUCLEOTIDE SEQUENCE</scope>
    <source>
        <strain evidence="1">CBS 121410</strain>
    </source>
</reference>
<keyword evidence="2" id="KW-1185">Reference proteome</keyword>
<evidence type="ECO:0000313" key="1">
    <source>
        <dbReference type="EMBL" id="KAF2090664.1"/>
    </source>
</evidence>
<proteinExistence type="predicted"/>
<dbReference type="EMBL" id="ML978712">
    <property type="protein sequence ID" value="KAF2090664.1"/>
    <property type="molecule type" value="Genomic_DNA"/>
</dbReference>
<dbReference type="Proteomes" id="UP000799776">
    <property type="component" value="Unassembled WGS sequence"/>
</dbReference>
<dbReference type="InterPro" id="IPR052973">
    <property type="entry name" value="Fungal_sec-metab_reg_TF"/>
</dbReference>
<protein>
    <recommendedName>
        <fullName evidence="3">Transcription factor domain-containing protein</fullName>
    </recommendedName>
</protein>